<protein>
    <submittedName>
        <fullName evidence="1">Uncharacterized protein</fullName>
    </submittedName>
</protein>
<evidence type="ECO:0000313" key="2">
    <source>
        <dbReference type="Proteomes" id="UP000294530"/>
    </source>
</evidence>
<sequence>MAASKPSLLALEKRLNCAQNPYKSLQRACVVAKALRRELTKITQYFSDEANRLNNPLREVDTLFTEAERTLRQNLPYTLRDLEKKRKTSNNRAD</sequence>
<keyword evidence="2" id="KW-1185">Reference proteome</keyword>
<dbReference type="KEGG" id="blac:94344803"/>
<organism evidence="1 2">
    <name type="scientific">Bremia lactucae</name>
    <name type="common">Lettuce downy mildew</name>
    <dbReference type="NCBI Taxonomy" id="4779"/>
    <lineage>
        <taxon>Eukaryota</taxon>
        <taxon>Sar</taxon>
        <taxon>Stramenopiles</taxon>
        <taxon>Oomycota</taxon>
        <taxon>Peronosporomycetes</taxon>
        <taxon>Peronosporales</taxon>
        <taxon>Peronosporaceae</taxon>
        <taxon>Bremia</taxon>
    </lineage>
</organism>
<dbReference type="RefSeq" id="XP_067821698.1">
    <property type="nucleotide sequence ID" value="XM_067959132.1"/>
</dbReference>
<dbReference type="GeneID" id="94344803"/>
<evidence type="ECO:0000313" key="1">
    <source>
        <dbReference type="EMBL" id="TDH72199.1"/>
    </source>
</evidence>
<dbReference type="Proteomes" id="UP000294530">
    <property type="component" value="Unassembled WGS sequence"/>
</dbReference>
<proteinExistence type="predicted"/>
<name>A0A976II35_BRELC</name>
<dbReference type="EMBL" id="SHOA02000012">
    <property type="protein sequence ID" value="TDH72199.1"/>
    <property type="molecule type" value="Genomic_DNA"/>
</dbReference>
<reference evidence="1 2" key="1">
    <citation type="journal article" date="2021" name="Genome Biol.">
        <title>AFLAP: assembly-free linkage analysis pipeline using k-mers from genome sequencing data.</title>
        <authorList>
            <person name="Fletcher K."/>
            <person name="Zhang L."/>
            <person name="Gil J."/>
            <person name="Han R."/>
            <person name="Cavanaugh K."/>
            <person name="Michelmore R."/>
        </authorList>
    </citation>
    <scope>NUCLEOTIDE SEQUENCE [LARGE SCALE GENOMIC DNA]</scope>
    <source>
        <strain evidence="1 2">SF5</strain>
    </source>
</reference>
<comment type="caution">
    <text evidence="1">The sequence shown here is derived from an EMBL/GenBank/DDBJ whole genome shotgun (WGS) entry which is preliminary data.</text>
</comment>
<gene>
    <name evidence="1" type="ORF">CCR75_001027</name>
</gene>
<dbReference type="AlphaFoldDB" id="A0A976II35"/>
<accession>A0A976II35</accession>